<dbReference type="GO" id="GO:0070042">
    <property type="term" value="F:rRNA (uridine-N3-)-methyltransferase activity"/>
    <property type="evidence" value="ECO:0007669"/>
    <property type="project" value="TreeGrafter"/>
</dbReference>
<dbReference type="Pfam" id="PF20260">
    <property type="entry name" value="PUA_4"/>
    <property type="match status" value="1"/>
</dbReference>
<dbReference type="InterPro" id="IPR006700">
    <property type="entry name" value="RsmE"/>
</dbReference>
<keyword evidence="5 12" id="KW-0963">Cytoplasm</keyword>
<keyword evidence="7 12" id="KW-0489">Methyltransferase</keyword>
<dbReference type="PANTHER" id="PTHR30027">
    <property type="entry name" value="RIBOSOMAL RNA SMALL SUBUNIT METHYLTRANSFERASE E"/>
    <property type="match status" value="1"/>
</dbReference>
<comment type="subcellular location">
    <subcellularLocation>
        <location evidence="1 12">Cytoplasm</location>
    </subcellularLocation>
</comment>
<accession>A0A1H2T459</accession>
<evidence type="ECO:0000256" key="6">
    <source>
        <dbReference type="ARBA" id="ARBA00022552"/>
    </source>
</evidence>
<dbReference type="InterPro" id="IPR046887">
    <property type="entry name" value="RsmE_PUA-like"/>
</dbReference>
<dbReference type="SUPFAM" id="SSF75217">
    <property type="entry name" value="alpha/beta knot"/>
    <property type="match status" value="1"/>
</dbReference>
<dbReference type="EC" id="2.1.1.193" evidence="3 12"/>
<dbReference type="SUPFAM" id="SSF88697">
    <property type="entry name" value="PUA domain-like"/>
    <property type="match status" value="1"/>
</dbReference>
<dbReference type="GO" id="GO:0070475">
    <property type="term" value="P:rRNA base methylation"/>
    <property type="evidence" value="ECO:0007669"/>
    <property type="project" value="TreeGrafter"/>
</dbReference>
<keyword evidence="16" id="KW-1185">Reference proteome</keyword>
<evidence type="ECO:0000256" key="9">
    <source>
        <dbReference type="ARBA" id="ARBA00022691"/>
    </source>
</evidence>
<name>A0A1H2T459_9FIRM</name>
<dbReference type="Gene3D" id="2.40.240.20">
    <property type="entry name" value="Hypothetical PUA domain-like, domain 1"/>
    <property type="match status" value="1"/>
</dbReference>
<evidence type="ECO:0000313" key="15">
    <source>
        <dbReference type="EMBL" id="SDW38587.1"/>
    </source>
</evidence>
<comment type="catalytic activity">
    <reaction evidence="11 12">
        <text>uridine(1498) in 16S rRNA + S-adenosyl-L-methionine = N(3)-methyluridine(1498) in 16S rRNA + S-adenosyl-L-homocysteine + H(+)</text>
        <dbReference type="Rhea" id="RHEA:42920"/>
        <dbReference type="Rhea" id="RHEA-COMP:10283"/>
        <dbReference type="Rhea" id="RHEA-COMP:10284"/>
        <dbReference type="ChEBI" id="CHEBI:15378"/>
        <dbReference type="ChEBI" id="CHEBI:57856"/>
        <dbReference type="ChEBI" id="CHEBI:59789"/>
        <dbReference type="ChEBI" id="CHEBI:65315"/>
        <dbReference type="ChEBI" id="CHEBI:74502"/>
        <dbReference type="EC" id="2.1.1.193"/>
    </reaction>
</comment>
<evidence type="ECO:0000256" key="1">
    <source>
        <dbReference type="ARBA" id="ARBA00004496"/>
    </source>
</evidence>
<comment type="similarity">
    <text evidence="2 12">Belongs to the RNA methyltransferase RsmE family.</text>
</comment>
<dbReference type="OrthoDB" id="9815641at2"/>
<dbReference type="NCBIfam" id="TIGR00046">
    <property type="entry name" value="RsmE family RNA methyltransferase"/>
    <property type="match status" value="1"/>
</dbReference>
<dbReference type="InterPro" id="IPR046886">
    <property type="entry name" value="RsmE_MTase_dom"/>
</dbReference>
<comment type="function">
    <text evidence="10 12">Specifically methylates the N3 position of the uracil ring of uridine 1498 (m3U1498) in 16S rRNA. Acts on the fully assembled 30S ribosomal subunit.</text>
</comment>
<dbReference type="CDD" id="cd18084">
    <property type="entry name" value="RsmE-like"/>
    <property type="match status" value="1"/>
</dbReference>
<organism evidence="15 16">
    <name type="scientific">Tepidimicrobium xylanilyticum</name>
    <dbReference type="NCBI Taxonomy" id="1123352"/>
    <lineage>
        <taxon>Bacteria</taxon>
        <taxon>Bacillati</taxon>
        <taxon>Bacillota</taxon>
        <taxon>Tissierellia</taxon>
        <taxon>Tissierellales</taxon>
        <taxon>Tepidimicrobiaceae</taxon>
        <taxon>Tepidimicrobium</taxon>
    </lineage>
</organism>
<evidence type="ECO:0000256" key="10">
    <source>
        <dbReference type="ARBA" id="ARBA00025699"/>
    </source>
</evidence>
<evidence type="ECO:0000259" key="14">
    <source>
        <dbReference type="Pfam" id="PF20260"/>
    </source>
</evidence>
<dbReference type="Proteomes" id="UP000198828">
    <property type="component" value="Unassembled WGS sequence"/>
</dbReference>
<dbReference type="AlphaFoldDB" id="A0A1H2T459"/>
<evidence type="ECO:0000313" key="16">
    <source>
        <dbReference type="Proteomes" id="UP000198828"/>
    </source>
</evidence>
<feature type="domain" description="Ribosomal RNA small subunit methyltransferase E PUA-like" evidence="14">
    <location>
        <begin position="18"/>
        <end position="63"/>
    </location>
</feature>
<feature type="domain" description="Ribosomal RNA small subunit methyltransferase E methyltransferase" evidence="13">
    <location>
        <begin position="72"/>
        <end position="237"/>
    </location>
</feature>
<protein>
    <recommendedName>
        <fullName evidence="4 12">Ribosomal RNA small subunit methyltransferase E</fullName>
        <ecNumber evidence="3 12">2.1.1.193</ecNumber>
    </recommendedName>
</protein>
<gene>
    <name evidence="15" type="ORF">SAMN05660923_00624</name>
</gene>
<keyword evidence="8 12" id="KW-0808">Transferase</keyword>
<dbReference type="InterPro" id="IPR029026">
    <property type="entry name" value="tRNA_m1G_MTases_N"/>
</dbReference>
<dbReference type="PANTHER" id="PTHR30027:SF3">
    <property type="entry name" value="16S RRNA (URACIL(1498)-N(3))-METHYLTRANSFERASE"/>
    <property type="match status" value="1"/>
</dbReference>
<dbReference type="Gene3D" id="3.40.1280.10">
    <property type="match status" value="1"/>
</dbReference>
<dbReference type="EMBL" id="FNNG01000002">
    <property type="protein sequence ID" value="SDW38587.1"/>
    <property type="molecule type" value="Genomic_DNA"/>
</dbReference>
<dbReference type="InterPro" id="IPR015947">
    <property type="entry name" value="PUA-like_sf"/>
</dbReference>
<sequence length="248" mass="28541">MNRFFVDKDQIIKDRIEIRGKDVKHIKDVLRLRKKDRIEVLSEGRIYISEIMDLDSDKVSVFILDSFMGENEPPIDLLLFQGLAKGEKMDFIIQKCTEIGVKEIYPLITSRTVVKIKDVKKEQKKVERWRVVAEEAAKQSKRDIIPRIHNIIDFKRMVDILKDEENIIIPYEMERESTLKDALKEAKGNRVSIIIGPEGGFDEKEIELIKGIGGKPVTLGPRILRTETAGILTLSIVLYELGDLGVRR</sequence>
<evidence type="ECO:0000256" key="8">
    <source>
        <dbReference type="ARBA" id="ARBA00022679"/>
    </source>
</evidence>
<keyword evidence="6 12" id="KW-0698">rRNA processing</keyword>
<evidence type="ECO:0000256" key="4">
    <source>
        <dbReference type="ARBA" id="ARBA00013673"/>
    </source>
</evidence>
<evidence type="ECO:0000256" key="7">
    <source>
        <dbReference type="ARBA" id="ARBA00022603"/>
    </source>
</evidence>
<reference evidence="15 16" key="1">
    <citation type="submission" date="2016-10" db="EMBL/GenBank/DDBJ databases">
        <authorList>
            <person name="de Groot N.N."/>
        </authorList>
    </citation>
    <scope>NUCLEOTIDE SEQUENCE [LARGE SCALE GENOMIC DNA]</scope>
    <source>
        <strain evidence="15 16">DSM 23310</strain>
    </source>
</reference>
<evidence type="ECO:0000256" key="3">
    <source>
        <dbReference type="ARBA" id="ARBA00012328"/>
    </source>
</evidence>
<proteinExistence type="inferred from homology"/>
<dbReference type="InterPro" id="IPR029028">
    <property type="entry name" value="Alpha/beta_knot_MTases"/>
</dbReference>
<dbReference type="Pfam" id="PF04452">
    <property type="entry name" value="Methyltrans_RNA"/>
    <property type="match status" value="1"/>
</dbReference>
<dbReference type="NCBIfam" id="NF008692">
    <property type="entry name" value="PRK11713.1-5"/>
    <property type="match status" value="1"/>
</dbReference>
<keyword evidence="9 12" id="KW-0949">S-adenosyl-L-methionine</keyword>
<dbReference type="RefSeq" id="WP_093750777.1">
    <property type="nucleotide sequence ID" value="NZ_BSYN01000002.1"/>
</dbReference>
<evidence type="ECO:0000256" key="12">
    <source>
        <dbReference type="PIRNR" id="PIRNR015601"/>
    </source>
</evidence>
<evidence type="ECO:0000256" key="11">
    <source>
        <dbReference type="ARBA" id="ARBA00047944"/>
    </source>
</evidence>
<dbReference type="GO" id="GO:0005737">
    <property type="term" value="C:cytoplasm"/>
    <property type="evidence" value="ECO:0007669"/>
    <property type="project" value="UniProtKB-SubCell"/>
</dbReference>
<evidence type="ECO:0000256" key="2">
    <source>
        <dbReference type="ARBA" id="ARBA00005528"/>
    </source>
</evidence>
<evidence type="ECO:0000259" key="13">
    <source>
        <dbReference type="Pfam" id="PF04452"/>
    </source>
</evidence>
<evidence type="ECO:0000256" key="5">
    <source>
        <dbReference type="ARBA" id="ARBA00022490"/>
    </source>
</evidence>
<dbReference type="PIRSF" id="PIRSF015601">
    <property type="entry name" value="MTase_slr0722"/>
    <property type="match status" value="1"/>
</dbReference>